<evidence type="ECO:0000313" key="1">
    <source>
        <dbReference type="EMBL" id="JAE08807.1"/>
    </source>
</evidence>
<reference evidence="1" key="1">
    <citation type="submission" date="2014-09" db="EMBL/GenBank/DDBJ databases">
        <authorList>
            <person name="Magalhaes I.L.F."/>
            <person name="Oliveira U."/>
            <person name="Santos F.R."/>
            <person name="Vidigal T.H.D.A."/>
            <person name="Brescovit A.D."/>
            <person name="Santos A.J."/>
        </authorList>
    </citation>
    <scope>NUCLEOTIDE SEQUENCE</scope>
    <source>
        <tissue evidence="1">Shoot tissue taken approximately 20 cm above the soil surface</tissue>
    </source>
</reference>
<reference evidence="1" key="2">
    <citation type="journal article" date="2015" name="Data Brief">
        <title>Shoot transcriptome of the giant reed, Arundo donax.</title>
        <authorList>
            <person name="Barrero R.A."/>
            <person name="Guerrero F.D."/>
            <person name="Moolhuijzen P."/>
            <person name="Goolsby J.A."/>
            <person name="Tidwell J."/>
            <person name="Bellgard S.E."/>
            <person name="Bellgard M.I."/>
        </authorList>
    </citation>
    <scope>NUCLEOTIDE SEQUENCE</scope>
    <source>
        <tissue evidence="1">Shoot tissue taken approximately 20 cm above the soil surface</tissue>
    </source>
</reference>
<protein>
    <submittedName>
        <fullName evidence="1">Uncharacterized protein</fullName>
    </submittedName>
</protein>
<name>A0A0A9F8Y0_ARUDO</name>
<accession>A0A0A9F8Y0</accession>
<sequence length="12" mass="1424">MGRFDRRWSVGG</sequence>
<proteinExistence type="predicted"/>
<organism evidence="1">
    <name type="scientific">Arundo donax</name>
    <name type="common">Giant reed</name>
    <name type="synonym">Donax arundinaceus</name>
    <dbReference type="NCBI Taxonomy" id="35708"/>
    <lineage>
        <taxon>Eukaryota</taxon>
        <taxon>Viridiplantae</taxon>
        <taxon>Streptophyta</taxon>
        <taxon>Embryophyta</taxon>
        <taxon>Tracheophyta</taxon>
        <taxon>Spermatophyta</taxon>
        <taxon>Magnoliopsida</taxon>
        <taxon>Liliopsida</taxon>
        <taxon>Poales</taxon>
        <taxon>Poaceae</taxon>
        <taxon>PACMAD clade</taxon>
        <taxon>Arundinoideae</taxon>
        <taxon>Arundineae</taxon>
        <taxon>Arundo</taxon>
    </lineage>
</organism>
<dbReference type="EMBL" id="GBRH01189089">
    <property type="protein sequence ID" value="JAE08807.1"/>
    <property type="molecule type" value="Transcribed_RNA"/>
</dbReference>